<comment type="caution">
    <text evidence="3">The sequence shown here is derived from an EMBL/GenBank/DDBJ whole genome shotgun (WGS) entry which is preliminary data.</text>
</comment>
<accession>A0A3M7FY75</accession>
<organism evidence="3 4">
    <name type="scientific">Hortaea werneckii</name>
    <name type="common">Black yeast</name>
    <name type="synonym">Cladosporium werneckii</name>
    <dbReference type="NCBI Taxonomy" id="91943"/>
    <lineage>
        <taxon>Eukaryota</taxon>
        <taxon>Fungi</taxon>
        <taxon>Dikarya</taxon>
        <taxon>Ascomycota</taxon>
        <taxon>Pezizomycotina</taxon>
        <taxon>Dothideomycetes</taxon>
        <taxon>Dothideomycetidae</taxon>
        <taxon>Mycosphaerellales</taxon>
        <taxon>Teratosphaeriaceae</taxon>
        <taxon>Hortaea</taxon>
    </lineage>
</organism>
<dbReference type="EMBL" id="QWIO01000531">
    <property type="protein sequence ID" value="RMY93815.1"/>
    <property type="molecule type" value="Genomic_DNA"/>
</dbReference>
<feature type="domain" description="Cyanovirin-N" evidence="2">
    <location>
        <begin position="158"/>
        <end position="248"/>
    </location>
</feature>
<evidence type="ECO:0000256" key="1">
    <source>
        <dbReference type="SAM" id="MobiDB-lite"/>
    </source>
</evidence>
<evidence type="ECO:0000259" key="2">
    <source>
        <dbReference type="SMART" id="SM01111"/>
    </source>
</evidence>
<proteinExistence type="predicted"/>
<dbReference type="InterPro" id="IPR011058">
    <property type="entry name" value="Cyanovirin-N"/>
</dbReference>
<protein>
    <recommendedName>
        <fullName evidence="2">Cyanovirin-N domain-containing protein</fullName>
    </recommendedName>
</protein>
<dbReference type="InterPro" id="IPR010730">
    <property type="entry name" value="HET"/>
</dbReference>
<gene>
    <name evidence="3" type="ORF">D0864_05652</name>
</gene>
<dbReference type="Pfam" id="PF08881">
    <property type="entry name" value="CVNH"/>
    <property type="match status" value="1"/>
</dbReference>
<dbReference type="Gene3D" id="2.30.60.10">
    <property type="entry name" value="Cyanovirin-N"/>
    <property type="match status" value="1"/>
</dbReference>
<feature type="region of interest" description="Disordered" evidence="1">
    <location>
        <begin position="657"/>
        <end position="692"/>
    </location>
</feature>
<reference evidence="3 4" key="1">
    <citation type="journal article" date="2018" name="BMC Genomics">
        <title>Genomic evidence for intraspecific hybridization in a clonal and extremely halotolerant yeast.</title>
        <authorList>
            <person name="Gostincar C."/>
            <person name="Stajich J.E."/>
            <person name="Zupancic J."/>
            <person name="Zalar P."/>
            <person name="Gunde-Cimerman N."/>
        </authorList>
    </citation>
    <scope>NUCLEOTIDE SEQUENCE [LARGE SCALE GENOMIC DNA]</scope>
    <source>
        <strain evidence="3 4">EXF-10513</strain>
    </source>
</reference>
<feature type="compositionally biased region" description="Acidic residues" evidence="1">
    <location>
        <begin position="662"/>
        <end position="673"/>
    </location>
</feature>
<dbReference type="Proteomes" id="UP000269539">
    <property type="component" value="Unassembled WGS sequence"/>
</dbReference>
<dbReference type="Pfam" id="PF06985">
    <property type="entry name" value="HET"/>
    <property type="match status" value="1"/>
</dbReference>
<dbReference type="InterPro" id="IPR052895">
    <property type="entry name" value="HetReg/Transcr_Mod"/>
</dbReference>
<dbReference type="InterPro" id="IPR036673">
    <property type="entry name" value="Cyanovirin-N_sf"/>
</dbReference>
<dbReference type="PANTHER" id="PTHR24148:SF64">
    <property type="entry name" value="HETEROKARYON INCOMPATIBILITY DOMAIN-CONTAINING PROTEIN"/>
    <property type="match status" value="1"/>
</dbReference>
<feature type="region of interest" description="Disordered" evidence="1">
    <location>
        <begin position="716"/>
        <end position="757"/>
    </location>
</feature>
<feature type="compositionally biased region" description="Polar residues" evidence="1">
    <location>
        <begin position="716"/>
        <end position="727"/>
    </location>
</feature>
<dbReference type="SMART" id="SM01111">
    <property type="entry name" value="CVNH"/>
    <property type="match status" value="1"/>
</dbReference>
<evidence type="ECO:0000313" key="4">
    <source>
        <dbReference type="Proteomes" id="UP000269539"/>
    </source>
</evidence>
<dbReference type="VEuPathDB" id="FungiDB:BTJ68_14877"/>
<dbReference type="AlphaFoldDB" id="A0A3M7FY75"/>
<sequence>MVELRLTTVLFEMPFGPSQPFCAIEIKCPKARGCSVHVIDHFLGNNNGQFNTAGNEASGAKNDRDMSNKFRFSHSSRNVRLSTGLLTAELRAVDGGWRTATLAVRAQCIHKPPSVWTHELVIGDGNEPTPETVVRSSCFDLGYRCENLRLKGASWLKAYTLHHKDVVHNNYGYSLEPNLGRQFEEWYEYGISLDPLVGNSNGSFSTAEQNFSASARNVHLRNATLHAELRTVNGQWKRAEIDLRLLVCSLGDGLEPADPRRALRVAPPRNIKTAALRDRLYMPLKNDTDLRMCYIKSGGFGDEVKCNLVTRQAEDLQEYLCLSYVWGDVGDPATIQVNTQKKPVTRNLHMAMRRLRAHGYEGALWIDALCINQADIDEKSIQVSRMSSTYAKAQRVFVWLDSFEHSATDQLGYSPLAATVATFFGLLASNAHMTEAIKQSVSSPSQPTANSSLDGSWEEQAPIDYLVRALRTFVSSRWFERTWTIQEFVLSRELMYAFGDELLDTKTVKSALKRMECHLRTCCKTALYGMSETARLLLESVLTDLQNVFTAQDGIQKLSEGARKKPKDENDSIWSARNPSVEGSLSLISSLDQLLDGTPKSSAEISKHLKFPGATLLYSLAKGADSLYSRVLLPQVSDTRDLHPRGQVLHSDVEGVAKSSAEEADGSTCDEEPTLAAMHPRTPRPSTRGKAGILPTLGQLTQRLGKDLILKSKAQGRSSTYIDNGTSEEPESKQRDECAGKRLVGEEGRQTDSHTTPDVVRLQNPQKHAAHGHRSNLMHLTSQLLGSKKPGAHTPHPAVDCALQLLSQCRVKQCSDPRDRVFAFIDIATQALGMFKPDYAVSVNGLYKSFTLRIIDHVGNLDIWSLRQPHAESELSSRSKLPSWAIDWACADFRVQSCYDLQSELLKAPLSFSLSPIIYNLIGDDMLSVYGTKLDAIQATTSRPWAPCKRGLSEVQVPGESELGDWLQFLGIRTAERNPDKDVLWDSFYALLTAKQALKYTVDTYHGSLPGSARGHSWREATQADRDLFSAWAAREQQHDSALPTPTPDELLAVRRVVDTIAGAKSLFRTGEGRIGLCPPWTQPDDELYCVSGCRWPVVFRRHSETGRQIGKSTALELVGTCYTGEYSQDNVGRALVQAREIYIC</sequence>
<name>A0A3M7FY75_HORWE</name>
<feature type="compositionally biased region" description="Basic and acidic residues" evidence="1">
    <location>
        <begin position="730"/>
        <end position="752"/>
    </location>
</feature>
<dbReference type="PANTHER" id="PTHR24148">
    <property type="entry name" value="ANKYRIN REPEAT DOMAIN-CONTAINING PROTEIN 39 HOMOLOG-RELATED"/>
    <property type="match status" value="1"/>
</dbReference>
<dbReference type="SUPFAM" id="SSF51322">
    <property type="entry name" value="Cyanovirin-N"/>
    <property type="match status" value="1"/>
</dbReference>
<evidence type="ECO:0000313" key="3">
    <source>
        <dbReference type="EMBL" id="RMY93815.1"/>
    </source>
</evidence>